<name>A0A2G8SVH2_9APHY</name>
<gene>
    <name evidence="1" type="ORF">GSI_01461</name>
</gene>
<proteinExistence type="predicted"/>
<organism evidence="1 2">
    <name type="scientific">Ganoderma sinense ZZ0214-1</name>
    <dbReference type="NCBI Taxonomy" id="1077348"/>
    <lineage>
        <taxon>Eukaryota</taxon>
        <taxon>Fungi</taxon>
        <taxon>Dikarya</taxon>
        <taxon>Basidiomycota</taxon>
        <taxon>Agaricomycotina</taxon>
        <taxon>Agaricomycetes</taxon>
        <taxon>Polyporales</taxon>
        <taxon>Polyporaceae</taxon>
        <taxon>Ganoderma</taxon>
    </lineage>
</organism>
<reference evidence="1 2" key="1">
    <citation type="journal article" date="2015" name="Sci. Rep.">
        <title>Chromosome-level genome map provides insights into diverse defense mechanisms in the medicinal fungus Ganoderma sinense.</title>
        <authorList>
            <person name="Zhu Y."/>
            <person name="Xu J."/>
            <person name="Sun C."/>
            <person name="Zhou S."/>
            <person name="Xu H."/>
            <person name="Nelson D.R."/>
            <person name="Qian J."/>
            <person name="Song J."/>
            <person name="Luo H."/>
            <person name="Xiang L."/>
            <person name="Li Y."/>
            <person name="Xu Z."/>
            <person name="Ji A."/>
            <person name="Wang L."/>
            <person name="Lu S."/>
            <person name="Hayward A."/>
            <person name="Sun W."/>
            <person name="Li X."/>
            <person name="Schwartz D.C."/>
            <person name="Wang Y."/>
            <person name="Chen S."/>
        </authorList>
    </citation>
    <scope>NUCLEOTIDE SEQUENCE [LARGE SCALE GENOMIC DNA]</scope>
    <source>
        <strain evidence="1 2">ZZ0214-1</strain>
    </source>
</reference>
<dbReference type="AlphaFoldDB" id="A0A2G8SVH2"/>
<protein>
    <submittedName>
        <fullName evidence="1">Uncharacterized protein</fullName>
    </submittedName>
</protein>
<sequence>MELPLMLRMSGIPRFEEASEAELNRAIPDPAAVISDAPLGIPIPQLAAVKLVLGTRPGLGRRTRLRMLPARSWKFRFAANKTGTWTIKVLSPPSSAPLLPRFPSQFCRSLPAGPLSTVTDRVPGRLGPLLQPAPGLAEDVGSPARQRAVGYDSVHPRGVRVTFSSSTLPDRRTSTPSGIFGNMAMQPNLQNTHQRWALGRDHVRVPARLYSVHPRGLRAAFLSLTFPDSPTSAFSGMAMQPNLQNMHRRCPLGRDRVGVRVGSSLSNYAGVFGSNSRLATVD</sequence>
<comment type="caution">
    <text evidence="1">The sequence shown here is derived from an EMBL/GenBank/DDBJ whole genome shotgun (WGS) entry which is preliminary data.</text>
</comment>
<accession>A0A2G8SVH2</accession>
<evidence type="ECO:0000313" key="1">
    <source>
        <dbReference type="EMBL" id="PIL37767.1"/>
    </source>
</evidence>
<dbReference type="EMBL" id="AYKW01000001">
    <property type="protein sequence ID" value="PIL37767.1"/>
    <property type="molecule type" value="Genomic_DNA"/>
</dbReference>
<evidence type="ECO:0000313" key="2">
    <source>
        <dbReference type="Proteomes" id="UP000230002"/>
    </source>
</evidence>
<dbReference type="Proteomes" id="UP000230002">
    <property type="component" value="Unassembled WGS sequence"/>
</dbReference>
<keyword evidence="2" id="KW-1185">Reference proteome</keyword>